<keyword evidence="1" id="KW-0472">Membrane</keyword>
<comment type="caution">
    <text evidence="2">The sequence shown here is derived from an EMBL/GenBank/DDBJ whole genome shotgun (WGS) entry which is preliminary data.</text>
</comment>
<accession>A0A4Q8AJ53</accession>
<evidence type="ECO:0000313" key="3">
    <source>
        <dbReference type="Proteomes" id="UP000291483"/>
    </source>
</evidence>
<dbReference type="Proteomes" id="UP000291483">
    <property type="component" value="Unassembled WGS sequence"/>
</dbReference>
<keyword evidence="1" id="KW-1133">Transmembrane helix</keyword>
<dbReference type="InterPro" id="IPR021373">
    <property type="entry name" value="DUF2993"/>
</dbReference>
<evidence type="ECO:0000313" key="2">
    <source>
        <dbReference type="EMBL" id="RZU64464.1"/>
    </source>
</evidence>
<protein>
    <submittedName>
        <fullName evidence="2">DUF2993 family protein</fullName>
    </submittedName>
</protein>
<name>A0A4Q8AJ53_9MICO</name>
<sequence length="268" mass="27163">MSGGGNMEANTVTPAEAGGVTRSRRPLVIVVSIVVGIAVLIGLFFVADAIVRGVAEQRVADEIVSQFPDNVTATPTVTIGGTSVIAQYLGGSFEDITISAPDAVLDGIPADVTLHATGYPVDDSQPVTAVSGTATLSEDALNQLIERTAPNSAVQLGDGELSYAASATFFGFTVGYRVTGELEAAGDHVLITPTGADVTAGGGNLDLSNLVEMIVGSDPVSVCTAQYLPEGVDVADIDVAPGSVTVRLAASDLVIDENTLETLGSCTP</sequence>
<reference evidence="2 3" key="1">
    <citation type="submission" date="2019-02" db="EMBL/GenBank/DDBJ databases">
        <title>Sequencing the genomes of 1000 actinobacteria strains.</title>
        <authorList>
            <person name="Klenk H.-P."/>
        </authorList>
    </citation>
    <scope>NUCLEOTIDE SEQUENCE [LARGE SCALE GENOMIC DNA]</scope>
    <source>
        <strain evidence="2 3">DSM 18319</strain>
    </source>
</reference>
<dbReference type="AlphaFoldDB" id="A0A4Q8AJ53"/>
<feature type="transmembrane region" description="Helical" evidence="1">
    <location>
        <begin position="27"/>
        <end position="47"/>
    </location>
</feature>
<keyword evidence="3" id="KW-1185">Reference proteome</keyword>
<dbReference type="EMBL" id="SHLC01000001">
    <property type="protein sequence ID" value="RZU64464.1"/>
    <property type="molecule type" value="Genomic_DNA"/>
</dbReference>
<dbReference type="Pfam" id="PF11209">
    <property type="entry name" value="LmeA"/>
    <property type="match status" value="1"/>
</dbReference>
<evidence type="ECO:0000256" key="1">
    <source>
        <dbReference type="SAM" id="Phobius"/>
    </source>
</evidence>
<keyword evidence="1" id="KW-0812">Transmembrane</keyword>
<dbReference type="OrthoDB" id="5116168at2"/>
<gene>
    <name evidence="2" type="ORF">EV379_0760</name>
</gene>
<proteinExistence type="predicted"/>
<organism evidence="2 3">
    <name type="scientific">Microterricola gilva</name>
    <dbReference type="NCBI Taxonomy" id="393267"/>
    <lineage>
        <taxon>Bacteria</taxon>
        <taxon>Bacillati</taxon>
        <taxon>Actinomycetota</taxon>
        <taxon>Actinomycetes</taxon>
        <taxon>Micrococcales</taxon>
        <taxon>Microbacteriaceae</taxon>
        <taxon>Microterricola</taxon>
    </lineage>
</organism>